<feature type="compositionally biased region" description="Basic and acidic residues" evidence="1">
    <location>
        <begin position="115"/>
        <end position="126"/>
    </location>
</feature>
<dbReference type="Proteomes" id="UP001552299">
    <property type="component" value="Unassembled WGS sequence"/>
</dbReference>
<dbReference type="AlphaFoldDB" id="A0ABD0UZ27"/>
<organism evidence="2 3">
    <name type="scientific">Dendrobium thyrsiflorum</name>
    <name type="common">Pinecone-like raceme dendrobium</name>
    <name type="synonym">Orchid</name>
    <dbReference type="NCBI Taxonomy" id="117978"/>
    <lineage>
        <taxon>Eukaryota</taxon>
        <taxon>Viridiplantae</taxon>
        <taxon>Streptophyta</taxon>
        <taxon>Embryophyta</taxon>
        <taxon>Tracheophyta</taxon>
        <taxon>Spermatophyta</taxon>
        <taxon>Magnoliopsida</taxon>
        <taxon>Liliopsida</taxon>
        <taxon>Asparagales</taxon>
        <taxon>Orchidaceae</taxon>
        <taxon>Epidendroideae</taxon>
        <taxon>Malaxideae</taxon>
        <taxon>Dendrobiinae</taxon>
        <taxon>Dendrobium</taxon>
    </lineage>
</organism>
<dbReference type="EMBL" id="JANQDX010000010">
    <property type="protein sequence ID" value="KAL0917798.1"/>
    <property type="molecule type" value="Genomic_DNA"/>
</dbReference>
<proteinExistence type="predicted"/>
<evidence type="ECO:0000256" key="1">
    <source>
        <dbReference type="SAM" id="MobiDB-lite"/>
    </source>
</evidence>
<accession>A0ABD0UZ27</accession>
<reference evidence="2 3" key="1">
    <citation type="journal article" date="2024" name="Plant Biotechnol. J.">
        <title>Dendrobium thyrsiflorum genome and its molecular insights into genes involved in important horticultural traits.</title>
        <authorList>
            <person name="Chen B."/>
            <person name="Wang J.Y."/>
            <person name="Zheng P.J."/>
            <person name="Li K.L."/>
            <person name="Liang Y.M."/>
            <person name="Chen X.F."/>
            <person name="Zhang C."/>
            <person name="Zhao X."/>
            <person name="He X."/>
            <person name="Zhang G.Q."/>
            <person name="Liu Z.J."/>
            <person name="Xu Q."/>
        </authorList>
    </citation>
    <scope>NUCLEOTIDE SEQUENCE [LARGE SCALE GENOMIC DNA]</scope>
    <source>
        <strain evidence="2">GZMU011</strain>
    </source>
</reference>
<gene>
    <name evidence="2" type="ORF">M5K25_012889</name>
</gene>
<protein>
    <submittedName>
        <fullName evidence="2">Uncharacterized protein</fullName>
    </submittedName>
</protein>
<comment type="caution">
    <text evidence="2">The sequence shown here is derived from an EMBL/GenBank/DDBJ whole genome shotgun (WGS) entry which is preliminary data.</text>
</comment>
<evidence type="ECO:0000313" key="2">
    <source>
        <dbReference type="EMBL" id="KAL0917798.1"/>
    </source>
</evidence>
<sequence length="181" mass="20339">MGDPEIDSGFVFDDEGRTDILGSPFFDVFFGNDETADDYLDRILYRLSLARGAYPTGALGYQRSTTFSSASGNLSGGYDPSYHMTNLDMKDIKAEVILVNKPSALNKKPVNPRKSAQECEKKEEVTHQPWQQHRFPRGFAASGNQIIRICDYDRNFEFVKSIRLYEREAVAKGYFVGAAAI</sequence>
<evidence type="ECO:0000313" key="3">
    <source>
        <dbReference type="Proteomes" id="UP001552299"/>
    </source>
</evidence>
<name>A0ABD0UZ27_DENTH</name>
<keyword evidence="3" id="KW-1185">Reference proteome</keyword>
<feature type="region of interest" description="Disordered" evidence="1">
    <location>
        <begin position="108"/>
        <end position="127"/>
    </location>
</feature>